<dbReference type="EMBL" id="WOBN01000011">
    <property type="protein sequence ID" value="MUK49022.1"/>
    <property type="molecule type" value="Genomic_DNA"/>
</dbReference>
<evidence type="ECO:0000313" key="2">
    <source>
        <dbReference type="EMBL" id="MUK49022.1"/>
    </source>
</evidence>
<dbReference type="RefSeq" id="WP_155655636.1">
    <property type="nucleotide sequence ID" value="NZ_WOBN01000011.1"/>
</dbReference>
<organism evidence="2 3">
    <name type="scientific">Aliivibrio fischeri</name>
    <name type="common">Vibrio fischeri</name>
    <dbReference type="NCBI Taxonomy" id="668"/>
    <lineage>
        <taxon>Bacteria</taxon>
        <taxon>Pseudomonadati</taxon>
        <taxon>Pseudomonadota</taxon>
        <taxon>Gammaproteobacteria</taxon>
        <taxon>Vibrionales</taxon>
        <taxon>Vibrionaceae</taxon>
        <taxon>Aliivibrio</taxon>
    </lineage>
</organism>
<dbReference type="CDD" id="cd20292">
    <property type="entry name" value="cupin_QdtA-like"/>
    <property type="match status" value="1"/>
</dbReference>
<gene>
    <name evidence="2" type="ORF">GNP88_07490</name>
</gene>
<evidence type="ECO:0000313" key="3">
    <source>
        <dbReference type="Proteomes" id="UP000448038"/>
    </source>
</evidence>
<accession>A0A844NZI9</accession>
<protein>
    <submittedName>
        <fullName evidence="2">WxcM-like domain-containing protein</fullName>
    </submittedName>
</protein>
<proteinExistence type="predicted"/>
<reference evidence="2 3" key="1">
    <citation type="submission" date="2019-11" db="EMBL/GenBank/DDBJ databases">
        <title>Using colonization assays and comparative genomics to discover symbiosis behaviors and factors in Vibrio fischeri.</title>
        <authorList>
            <person name="Bongrand C."/>
            <person name="Moriano-Gutierrez S."/>
            <person name="Arevalo P."/>
            <person name="Mcfall-Ngai M."/>
            <person name="Visick K."/>
            <person name="Polz M.F."/>
            <person name="Ruby E.G."/>
        </authorList>
    </citation>
    <scope>NUCLEOTIDE SEQUENCE [LARGE SCALE GENOMIC DNA]</scope>
    <source>
        <strain evidence="3">emors.4.1</strain>
    </source>
</reference>
<dbReference type="SUPFAM" id="SSF51182">
    <property type="entry name" value="RmlC-like cupins"/>
    <property type="match status" value="1"/>
</dbReference>
<name>A0A844NZI9_ALIFS</name>
<dbReference type="Pfam" id="PF05523">
    <property type="entry name" value="FdtA"/>
    <property type="match status" value="1"/>
</dbReference>
<evidence type="ECO:0000259" key="1">
    <source>
        <dbReference type="Pfam" id="PF05523"/>
    </source>
</evidence>
<dbReference type="InterPro" id="IPR008894">
    <property type="entry name" value="QdtA_cupin_dom"/>
</dbReference>
<dbReference type="Gene3D" id="2.60.120.10">
    <property type="entry name" value="Jelly Rolls"/>
    <property type="match status" value="1"/>
</dbReference>
<dbReference type="Proteomes" id="UP000448038">
    <property type="component" value="Unassembled WGS sequence"/>
</dbReference>
<dbReference type="InterPro" id="IPR011051">
    <property type="entry name" value="RmlC_Cupin_sf"/>
</dbReference>
<dbReference type="InterPro" id="IPR014710">
    <property type="entry name" value="RmlC-like_jellyroll"/>
</dbReference>
<dbReference type="AlphaFoldDB" id="A0A844NZI9"/>
<sequence length="132" mass="15192">MNLINLIEFDVIGDERGNLVVLEGNKNIPFDIKRIYYLYGMKNDLPRGFHAHKKLLQVAVCISGSCKILMDNGVNKEVVKLNSPKCGLLIDKMQWHEMFDFSDGCILMVMASDYYDESDYIRDYKAFLGDIK</sequence>
<feature type="domain" description="Sugar 3,4-ketoisomerase QdtA cupin" evidence="1">
    <location>
        <begin position="5"/>
        <end position="128"/>
    </location>
</feature>
<comment type="caution">
    <text evidence="2">The sequence shown here is derived from an EMBL/GenBank/DDBJ whole genome shotgun (WGS) entry which is preliminary data.</text>
</comment>